<evidence type="ECO:0000259" key="1">
    <source>
        <dbReference type="PROSITE" id="PS50271"/>
    </source>
</evidence>
<comment type="caution">
    <text evidence="2">The sequence shown here is derived from an EMBL/GenBank/DDBJ whole genome shotgun (WGS) entry which is preliminary data.</text>
</comment>
<dbReference type="GO" id="GO:0008270">
    <property type="term" value="F:zinc ion binding"/>
    <property type="evidence" value="ECO:0007669"/>
    <property type="project" value="InterPro"/>
</dbReference>
<dbReference type="SUPFAM" id="SSF57850">
    <property type="entry name" value="RING/U-box"/>
    <property type="match status" value="1"/>
</dbReference>
<dbReference type="InterPro" id="IPR013083">
    <property type="entry name" value="Znf_RING/FYVE/PHD"/>
</dbReference>
<evidence type="ECO:0000313" key="3">
    <source>
        <dbReference type="Proteomes" id="UP000294850"/>
    </source>
</evidence>
<dbReference type="InterPro" id="IPR013087">
    <property type="entry name" value="Znf_C2H2_type"/>
</dbReference>
<dbReference type="Proteomes" id="UP000294850">
    <property type="component" value="Unassembled WGS sequence"/>
</dbReference>
<feature type="domain" description="UBP-type" evidence="1">
    <location>
        <begin position="4"/>
        <end position="90"/>
    </location>
</feature>
<gene>
    <name evidence="2" type="ORF">E0F88_12705</name>
</gene>
<name>A0A4R5DP73_9BACT</name>
<dbReference type="AlphaFoldDB" id="A0A4R5DP73"/>
<dbReference type="Pfam" id="PF02148">
    <property type="entry name" value="zf-UBP"/>
    <property type="match status" value="1"/>
</dbReference>
<dbReference type="Gene3D" id="3.30.40.10">
    <property type="entry name" value="Zinc/RING finger domain, C3HC4 (zinc finger)"/>
    <property type="match status" value="1"/>
</dbReference>
<reference evidence="2 3" key="1">
    <citation type="submission" date="2019-03" db="EMBL/GenBank/DDBJ databases">
        <title>Dyadobacter AR-3-6 sp. nov., isolated from arctic soil.</title>
        <authorList>
            <person name="Chaudhary D.K."/>
        </authorList>
    </citation>
    <scope>NUCLEOTIDE SEQUENCE [LARGE SCALE GENOMIC DNA]</scope>
    <source>
        <strain evidence="2 3">AR-3-6</strain>
    </source>
</reference>
<sequence length="90" mass="10168">MADSICTHISEITEITFPKEYVCEECVKVDGRWLHLRTCQTCGTTLCCDSSPSQHATAHFHATGHPVVISAEPGEKWLWCYADECFVEYN</sequence>
<proteinExistence type="predicted"/>
<organism evidence="2 3">
    <name type="scientific">Dyadobacter psychrotolerans</name>
    <dbReference type="NCBI Taxonomy" id="2541721"/>
    <lineage>
        <taxon>Bacteria</taxon>
        <taxon>Pseudomonadati</taxon>
        <taxon>Bacteroidota</taxon>
        <taxon>Cytophagia</taxon>
        <taxon>Cytophagales</taxon>
        <taxon>Spirosomataceae</taxon>
        <taxon>Dyadobacter</taxon>
    </lineage>
</organism>
<protein>
    <recommendedName>
        <fullName evidence="1">UBP-type domain-containing protein</fullName>
    </recommendedName>
</protein>
<evidence type="ECO:0000313" key="2">
    <source>
        <dbReference type="EMBL" id="TDE15367.1"/>
    </source>
</evidence>
<dbReference type="EMBL" id="SMFL01000004">
    <property type="protein sequence ID" value="TDE15367.1"/>
    <property type="molecule type" value="Genomic_DNA"/>
</dbReference>
<dbReference type="PROSITE" id="PS00028">
    <property type="entry name" value="ZINC_FINGER_C2H2_1"/>
    <property type="match status" value="1"/>
</dbReference>
<accession>A0A4R5DP73</accession>
<dbReference type="InterPro" id="IPR001607">
    <property type="entry name" value="Znf_UBP"/>
</dbReference>
<dbReference type="PROSITE" id="PS50271">
    <property type="entry name" value="ZF_UBP"/>
    <property type="match status" value="1"/>
</dbReference>
<dbReference type="OrthoDB" id="120315at2"/>
<keyword evidence="3" id="KW-1185">Reference proteome</keyword>
<dbReference type="RefSeq" id="WP_131958630.1">
    <property type="nucleotide sequence ID" value="NZ_SMFL01000004.1"/>
</dbReference>